<evidence type="ECO:0000256" key="6">
    <source>
        <dbReference type="NCBIfam" id="TIGR01068"/>
    </source>
</evidence>
<protein>
    <recommendedName>
        <fullName evidence="6 7">Thioredoxin</fullName>
    </recommendedName>
</protein>
<comment type="similarity">
    <text evidence="1 7">Belongs to the thioredoxin family.</text>
</comment>
<dbReference type="InterPro" id="IPR005746">
    <property type="entry name" value="Thioredoxin"/>
</dbReference>
<evidence type="ECO:0000256" key="2">
    <source>
        <dbReference type="ARBA" id="ARBA00022448"/>
    </source>
</evidence>
<evidence type="ECO:0000256" key="5">
    <source>
        <dbReference type="ARBA" id="ARBA00023284"/>
    </source>
</evidence>
<proteinExistence type="inferred from homology"/>
<keyword evidence="5" id="KW-0676">Redox-active center</keyword>
<dbReference type="PANTHER" id="PTHR45663">
    <property type="entry name" value="GEO12009P1"/>
    <property type="match status" value="1"/>
</dbReference>
<gene>
    <name evidence="9" type="primary">trxA</name>
    <name evidence="9" type="ORF">MMH89_00275</name>
</gene>
<dbReference type="SUPFAM" id="SSF52833">
    <property type="entry name" value="Thioredoxin-like"/>
    <property type="match status" value="1"/>
</dbReference>
<evidence type="ECO:0000313" key="10">
    <source>
        <dbReference type="Proteomes" id="UP001055955"/>
    </source>
</evidence>
<dbReference type="PROSITE" id="PS00194">
    <property type="entry name" value="THIOREDOXIN_1"/>
    <property type="match status" value="1"/>
</dbReference>
<evidence type="ECO:0000259" key="8">
    <source>
        <dbReference type="PROSITE" id="PS51352"/>
    </source>
</evidence>
<dbReference type="PIRSF" id="PIRSF000077">
    <property type="entry name" value="Thioredoxin"/>
    <property type="match status" value="1"/>
</dbReference>
<name>A0ABY5DJ65_9GAMM</name>
<evidence type="ECO:0000256" key="4">
    <source>
        <dbReference type="ARBA" id="ARBA00023157"/>
    </source>
</evidence>
<evidence type="ECO:0000256" key="7">
    <source>
        <dbReference type="PIRNR" id="PIRNR000077"/>
    </source>
</evidence>
<accession>A0ABY5DJ65</accession>
<dbReference type="Pfam" id="PF00085">
    <property type="entry name" value="Thioredoxin"/>
    <property type="match status" value="1"/>
</dbReference>
<evidence type="ECO:0000313" key="9">
    <source>
        <dbReference type="EMBL" id="UTC24601.1"/>
    </source>
</evidence>
<dbReference type="RefSeq" id="WP_258568386.1">
    <property type="nucleotide sequence ID" value="NZ_CP092900.1"/>
</dbReference>
<dbReference type="PROSITE" id="PS51352">
    <property type="entry name" value="THIOREDOXIN_2"/>
    <property type="match status" value="1"/>
</dbReference>
<dbReference type="CDD" id="cd02947">
    <property type="entry name" value="TRX_family"/>
    <property type="match status" value="1"/>
</dbReference>
<dbReference type="EMBL" id="CP092900">
    <property type="protein sequence ID" value="UTC24601.1"/>
    <property type="molecule type" value="Genomic_DNA"/>
</dbReference>
<keyword evidence="2" id="KW-0813">Transport</keyword>
<dbReference type="PRINTS" id="PR00421">
    <property type="entry name" value="THIOREDOXIN"/>
</dbReference>
<feature type="domain" description="Thioredoxin" evidence="8">
    <location>
        <begin position="1"/>
        <end position="106"/>
    </location>
</feature>
<keyword evidence="10" id="KW-1185">Reference proteome</keyword>
<evidence type="ECO:0000256" key="1">
    <source>
        <dbReference type="ARBA" id="ARBA00008987"/>
    </source>
</evidence>
<dbReference type="InterPro" id="IPR013766">
    <property type="entry name" value="Thioredoxin_domain"/>
</dbReference>
<dbReference type="InterPro" id="IPR036249">
    <property type="entry name" value="Thioredoxin-like_sf"/>
</dbReference>
<sequence length="112" mass="12475">MNTIHTTDQSFQKDVLEASKPVLVDFWADWCPPCKRISPILDEIANEITDISVCKIDIVANPECMRTYDVKGLPTLLFFVNGSIVGRKVGALSKAQILDFITQSTTQSQQSE</sequence>
<organism evidence="9 10">
    <name type="scientific">Candidatus Comchoanobacter bicostacola</name>
    <dbReference type="NCBI Taxonomy" id="2919598"/>
    <lineage>
        <taxon>Bacteria</taxon>
        <taxon>Pseudomonadati</taxon>
        <taxon>Pseudomonadota</taxon>
        <taxon>Gammaproteobacteria</taxon>
        <taxon>Candidatus Comchoanobacterales</taxon>
        <taxon>Candidatus Comchoanobacteraceae</taxon>
        <taxon>Candidatus Comchoanobacter</taxon>
    </lineage>
</organism>
<dbReference type="Proteomes" id="UP001055955">
    <property type="component" value="Chromosome"/>
</dbReference>
<keyword evidence="4" id="KW-1015">Disulfide bond</keyword>
<reference evidence="9 10" key="1">
    <citation type="journal article" date="2022" name="Nat. Microbiol.">
        <title>The microbiome of a bacterivorous marine choanoflagellate contains a resource-demanding obligate bacterial associate.</title>
        <authorList>
            <person name="Needham D.M."/>
            <person name="Poirier C."/>
            <person name="Bachy C."/>
            <person name="George E.E."/>
            <person name="Wilken S."/>
            <person name="Yung C.C.M."/>
            <person name="Limardo A.J."/>
            <person name="Morando M."/>
            <person name="Sudek L."/>
            <person name="Malmstrom R.R."/>
            <person name="Keeling P.J."/>
            <person name="Santoro A.E."/>
            <person name="Worden A.Z."/>
        </authorList>
    </citation>
    <scope>NUCLEOTIDE SEQUENCE [LARGE SCALE GENOMIC DNA]</scope>
    <source>
        <strain evidence="9 10">Comchoano-1</strain>
    </source>
</reference>
<dbReference type="Gene3D" id="3.40.30.10">
    <property type="entry name" value="Glutaredoxin"/>
    <property type="match status" value="1"/>
</dbReference>
<dbReference type="NCBIfam" id="TIGR01068">
    <property type="entry name" value="thioredoxin"/>
    <property type="match status" value="1"/>
</dbReference>
<dbReference type="InterPro" id="IPR017937">
    <property type="entry name" value="Thioredoxin_CS"/>
</dbReference>
<dbReference type="PANTHER" id="PTHR45663:SF11">
    <property type="entry name" value="GEO12009P1"/>
    <property type="match status" value="1"/>
</dbReference>
<evidence type="ECO:0000256" key="3">
    <source>
        <dbReference type="ARBA" id="ARBA00022982"/>
    </source>
</evidence>
<keyword evidence="3" id="KW-0249">Electron transport</keyword>